<comment type="similarity">
    <text evidence="1">Belongs to the UPF0751 family.</text>
</comment>
<feature type="coiled-coil region" evidence="2">
    <location>
        <begin position="218"/>
        <end position="252"/>
    </location>
</feature>
<sequence>MPDRVRIASGSASDRPRELATRRLSICLAVYCETTMTVPRGPLMLTPPFKRSPSGLSPIGCCDHDAEEPAVGATAAARTRLHQLDGHLHCSVIGTCLGTAELRRLMTRHASVKGSSDLEVHHLAVSLAAQGGEVSKALHKALDQRHAGAVRTFAAARDAAGLDQAWKHAWSQGDIPGAYWALLTHKAVTPELRQAAFGEVHMLSHLMGSANRHELKRFVTLERDNADLHDRLEREQSRRQEAIQERDQLAERLRQQGIDFEGRLAEARARPTENAPTADAAELIALHTQRREHAERIAEDAGHRLRQVQEQLDRALAHAQSLTEELSAAEGELQQISAQGTSAGETGPDGSDVALLAARRVLYVGGRPSSTPAIRDFVHRHGGEFLHHDGGLESRKGLLSALLPRADLVVFPVDCVDHDSVANLKRLAERHQVPFVPLRSASLASFAATLRRELTPSSSTAPPRFCLRHG</sequence>
<keyword evidence="4" id="KW-1185">Reference proteome</keyword>
<dbReference type="InterPro" id="IPR016772">
    <property type="entry name" value="UCP020408"/>
</dbReference>
<evidence type="ECO:0000256" key="1">
    <source>
        <dbReference type="ARBA" id="ARBA00007189"/>
    </source>
</evidence>
<evidence type="ECO:0000313" key="3">
    <source>
        <dbReference type="EMBL" id="OWQ86966.1"/>
    </source>
</evidence>
<evidence type="ECO:0000313" key="4">
    <source>
        <dbReference type="Proteomes" id="UP000197468"/>
    </source>
</evidence>
<feature type="coiled-coil region" evidence="2">
    <location>
        <begin position="291"/>
        <end position="339"/>
    </location>
</feature>
<dbReference type="EMBL" id="NIOF01000010">
    <property type="protein sequence ID" value="OWQ86966.1"/>
    <property type="molecule type" value="Genomic_DNA"/>
</dbReference>
<gene>
    <name evidence="3" type="ORF">CDN99_19910</name>
</gene>
<proteinExistence type="inferred from homology"/>
<reference evidence="3 4" key="1">
    <citation type="journal article" date="2008" name="Int. J. Syst. Evol. Microbiol.">
        <title>Description of Roseateles aquatilis sp. nov. and Roseateles terrae sp. nov., in the class Betaproteobacteria, and emended description of the genus Roseateles.</title>
        <authorList>
            <person name="Gomila M."/>
            <person name="Bowien B."/>
            <person name="Falsen E."/>
            <person name="Moore E.R."/>
            <person name="Lalucat J."/>
        </authorList>
    </citation>
    <scope>NUCLEOTIDE SEQUENCE [LARGE SCALE GENOMIC DNA]</scope>
    <source>
        <strain evidence="3 4">CCUG 48205</strain>
    </source>
</reference>
<accession>A0A246J2Z3</accession>
<dbReference type="Proteomes" id="UP000197468">
    <property type="component" value="Unassembled WGS sequence"/>
</dbReference>
<evidence type="ECO:0000256" key="2">
    <source>
        <dbReference type="SAM" id="Coils"/>
    </source>
</evidence>
<organism evidence="3 4">
    <name type="scientific">Roseateles aquatilis</name>
    <dbReference type="NCBI Taxonomy" id="431061"/>
    <lineage>
        <taxon>Bacteria</taxon>
        <taxon>Pseudomonadati</taxon>
        <taxon>Pseudomonadota</taxon>
        <taxon>Betaproteobacteria</taxon>
        <taxon>Burkholderiales</taxon>
        <taxon>Sphaerotilaceae</taxon>
        <taxon>Roseateles</taxon>
    </lineage>
</organism>
<protein>
    <submittedName>
        <fullName evidence="3">Uncharacterized protein</fullName>
    </submittedName>
</protein>
<dbReference type="Pfam" id="PF10087">
    <property type="entry name" value="DUF2325"/>
    <property type="match status" value="1"/>
</dbReference>
<name>A0A246J2Z3_9BURK</name>
<keyword evidence="2" id="KW-0175">Coiled coil</keyword>
<dbReference type="AlphaFoldDB" id="A0A246J2Z3"/>
<comment type="caution">
    <text evidence="3">The sequence shown here is derived from an EMBL/GenBank/DDBJ whole genome shotgun (WGS) entry which is preliminary data.</text>
</comment>